<organism evidence="9">
    <name type="scientific">Rhodothermus marinus</name>
    <name type="common">Rhodothermus obamensis</name>
    <dbReference type="NCBI Taxonomy" id="29549"/>
    <lineage>
        <taxon>Bacteria</taxon>
        <taxon>Pseudomonadati</taxon>
        <taxon>Rhodothermota</taxon>
        <taxon>Rhodothermia</taxon>
        <taxon>Rhodothermales</taxon>
        <taxon>Rhodothermaceae</taxon>
        <taxon>Rhodothermus</taxon>
    </lineage>
</organism>
<keyword evidence="4 7" id="KW-0812">Transmembrane</keyword>
<reference evidence="9" key="1">
    <citation type="journal article" date="2020" name="mSystems">
        <title>Genome- and Community-Level Interaction Insights into Carbon Utilization and Element Cycling Functions of Hydrothermarchaeota in Hydrothermal Sediment.</title>
        <authorList>
            <person name="Zhou Z."/>
            <person name="Liu Y."/>
            <person name="Xu W."/>
            <person name="Pan J."/>
            <person name="Luo Z.H."/>
            <person name="Li M."/>
        </authorList>
    </citation>
    <scope>NUCLEOTIDE SEQUENCE [LARGE SCALE GENOMIC DNA]</scope>
    <source>
        <strain evidence="9">SpSt-143</strain>
    </source>
</reference>
<evidence type="ECO:0000256" key="5">
    <source>
        <dbReference type="ARBA" id="ARBA00022989"/>
    </source>
</evidence>
<dbReference type="PANTHER" id="PTHR30193:SF37">
    <property type="entry name" value="INNER MEMBRANE ABC TRANSPORTER PERMEASE PROTEIN YCJO"/>
    <property type="match status" value="1"/>
</dbReference>
<dbReference type="PANTHER" id="PTHR30193">
    <property type="entry name" value="ABC TRANSPORTER PERMEASE PROTEIN"/>
    <property type="match status" value="1"/>
</dbReference>
<comment type="caution">
    <text evidence="9">The sequence shown here is derived from an EMBL/GenBank/DDBJ whole genome shotgun (WGS) entry which is preliminary data.</text>
</comment>
<evidence type="ECO:0000256" key="2">
    <source>
        <dbReference type="ARBA" id="ARBA00022448"/>
    </source>
</evidence>
<evidence type="ECO:0000313" key="9">
    <source>
        <dbReference type="EMBL" id="HER95825.1"/>
    </source>
</evidence>
<feature type="transmembrane region" description="Helical" evidence="7">
    <location>
        <begin position="267"/>
        <end position="287"/>
    </location>
</feature>
<feature type="transmembrane region" description="Helical" evidence="7">
    <location>
        <begin position="215"/>
        <end position="236"/>
    </location>
</feature>
<accession>A0A7V2F6Z7</accession>
<feature type="transmembrane region" description="Helical" evidence="7">
    <location>
        <begin position="20"/>
        <end position="46"/>
    </location>
</feature>
<evidence type="ECO:0000256" key="7">
    <source>
        <dbReference type="RuleBase" id="RU363032"/>
    </source>
</evidence>
<evidence type="ECO:0000256" key="4">
    <source>
        <dbReference type="ARBA" id="ARBA00022692"/>
    </source>
</evidence>
<dbReference type="PROSITE" id="PS50928">
    <property type="entry name" value="ABC_TM1"/>
    <property type="match status" value="1"/>
</dbReference>
<keyword evidence="6 7" id="KW-0472">Membrane</keyword>
<dbReference type="InterPro" id="IPR000515">
    <property type="entry name" value="MetI-like"/>
</dbReference>
<comment type="similarity">
    <text evidence="7">Belongs to the binding-protein-dependent transport system permease family.</text>
</comment>
<dbReference type="GO" id="GO:0055085">
    <property type="term" value="P:transmembrane transport"/>
    <property type="evidence" value="ECO:0007669"/>
    <property type="project" value="InterPro"/>
</dbReference>
<dbReference type="EMBL" id="DSGB01000004">
    <property type="protein sequence ID" value="HER95825.1"/>
    <property type="molecule type" value="Genomic_DNA"/>
</dbReference>
<name>A0A7V2F6Z7_RHOMR</name>
<keyword evidence="5 7" id="KW-1133">Transmembrane helix</keyword>
<feature type="transmembrane region" description="Helical" evidence="7">
    <location>
        <begin position="113"/>
        <end position="136"/>
    </location>
</feature>
<proteinExistence type="inferred from homology"/>
<evidence type="ECO:0000259" key="8">
    <source>
        <dbReference type="PROSITE" id="PS50928"/>
    </source>
</evidence>
<feature type="transmembrane region" description="Helical" evidence="7">
    <location>
        <begin position="75"/>
        <end position="101"/>
    </location>
</feature>
<dbReference type="CDD" id="cd06261">
    <property type="entry name" value="TM_PBP2"/>
    <property type="match status" value="1"/>
</dbReference>
<feature type="transmembrane region" description="Helical" evidence="7">
    <location>
        <begin position="156"/>
        <end position="184"/>
    </location>
</feature>
<gene>
    <name evidence="9" type="ORF">ENO59_04835</name>
</gene>
<keyword evidence="2 7" id="KW-0813">Transport</keyword>
<dbReference type="SUPFAM" id="SSF161098">
    <property type="entry name" value="MetI-like"/>
    <property type="match status" value="1"/>
</dbReference>
<protein>
    <submittedName>
        <fullName evidence="9">Sugar ABC transporter permease</fullName>
    </submittedName>
</protein>
<dbReference type="Gene3D" id="1.10.3720.10">
    <property type="entry name" value="MetI-like"/>
    <property type="match status" value="1"/>
</dbReference>
<dbReference type="InterPro" id="IPR051393">
    <property type="entry name" value="ABC_transporter_permease"/>
</dbReference>
<dbReference type="InterPro" id="IPR035906">
    <property type="entry name" value="MetI-like_sf"/>
</dbReference>
<comment type="subcellular location">
    <subcellularLocation>
        <location evidence="1 7">Cell membrane</location>
        <topology evidence="1 7">Multi-pass membrane protein</topology>
    </subcellularLocation>
</comment>
<evidence type="ECO:0000256" key="1">
    <source>
        <dbReference type="ARBA" id="ARBA00004651"/>
    </source>
</evidence>
<dbReference type="AlphaFoldDB" id="A0A7V2F6Z7"/>
<dbReference type="GO" id="GO:0005886">
    <property type="term" value="C:plasma membrane"/>
    <property type="evidence" value="ECO:0007669"/>
    <property type="project" value="UniProtKB-SubCell"/>
</dbReference>
<evidence type="ECO:0000256" key="3">
    <source>
        <dbReference type="ARBA" id="ARBA00022475"/>
    </source>
</evidence>
<dbReference type="Pfam" id="PF00528">
    <property type="entry name" value="BPD_transp_1"/>
    <property type="match status" value="1"/>
</dbReference>
<evidence type="ECO:0000256" key="6">
    <source>
        <dbReference type="ARBA" id="ARBA00023136"/>
    </source>
</evidence>
<keyword evidence="3" id="KW-1003">Cell membrane</keyword>
<feature type="domain" description="ABC transmembrane type-1" evidence="8">
    <location>
        <begin position="76"/>
        <end position="288"/>
    </location>
</feature>
<sequence length="298" mass="33655">MAAFFPERLRLRKRSSLGGYLLVAPYLLHLVVFFGYPLLFSFVLIFHRWDIITPMEFVGLKNFARLLRDELFFRALLNTGLFLTLHIPLQIVVALFFAELLNRPLKGRGFFRAAYFMPVVVSGVVITILFQQLFAFDTGLINRMLRALGGEPVPWLVSPALAMPSIALMATWKNVGLYIVLFLVGLQHIPKHLYEAAELDGANAWQRWWHVTLPMLNPAIVTVVVLSTIGGFSLFIEPYLLTGGGPLNATLSAVLYIYNQAFYFNHMGYAAALGFCFALIILVVVLLQRRLVEADTWS</sequence>